<dbReference type="PROSITE" id="PS51257">
    <property type="entry name" value="PROKAR_LIPOPROTEIN"/>
    <property type="match status" value="1"/>
</dbReference>
<accession>A0ABN6N1E0</accession>
<evidence type="ECO:0000256" key="1">
    <source>
        <dbReference type="ARBA" id="ARBA00022729"/>
    </source>
</evidence>
<feature type="signal peptide" evidence="2">
    <location>
        <begin position="1"/>
        <end position="23"/>
    </location>
</feature>
<evidence type="ECO:0000313" key="3">
    <source>
        <dbReference type="EMBL" id="BDG05812.1"/>
    </source>
</evidence>
<protein>
    <recommendedName>
        <fullName evidence="5">Cytochrome C family protein</fullName>
    </recommendedName>
</protein>
<dbReference type="Proteomes" id="UP001162891">
    <property type="component" value="Chromosome"/>
</dbReference>
<dbReference type="SUPFAM" id="SSF48695">
    <property type="entry name" value="Multiheme cytochromes"/>
    <property type="match status" value="2"/>
</dbReference>
<keyword evidence="1 2" id="KW-0732">Signal</keyword>
<evidence type="ECO:0008006" key="5">
    <source>
        <dbReference type="Google" id="ProtNLM"/>
    </source>
</evidence>
<dbReference type="Pfam" id="PF09698">
    <property type="entry name" value="GSu_C4xC__C2xCH"/>
    <property type="match status" value="2"/>
</dbReference>
<reference evidence="4" key="1">
    <citation type="journal article" date="2022" name="Int. J. Syst. Evol. Microbiol.">
        <title>Anaeromyxobacter oryzae sp. nov., Anaeromyxobacter diazotrophicus sp. nov. and Anaeromyxobacter paludicola sp. nov., isolated from paddy soils.</title>
        <authorList>
            <person name="Itoh H."/>
            <person name="Xu Z."/>
            <person name="Mise K."/>
            <person name="Masuda Y."/>
            <person name="Ushijima N."/>
            <person name="Hayakawa C."/>
            <person name="Shiratori Y."/>
            <person name="Senoo K."/>
        </authorList>
    </citation>
    <scope>NUCLEOTIDE SEQUENCE [LARGE SCALE GENOMIC DNA]</scope>
    <source>
        <strain evidence="4">Red232</strain>
    </source>
</reference>
<dbReference type="InterPro" id="IPR036280">
    <property type="entry name" value="Multihaem_cyt_sf"/>
</dbReference>
<feature type="chain" id="PRO_5046454405" description="Cytochrome C family protein" evidence="2">
    <location>
        <begin position="24"/>
        <end position="619"/>
    </location>
</feature>
<dbReference type="InterPro" id="IPR051829">
    <property type="entry name" value="Multiheme_Cytochr_ET"/>
</dbReference>
<dbReference type="RefSeq" id="WP_248354959.1">
    <property type="nucleotide sequence ID" value="NZ_AP025591.1"/>
</dbReference>
<dbReference type="Gene3D" id="3.90.10.10">
    <property type="entry name" value="Cytochrome C3"/>
    <property type="match status" value="1"/>
</dbReference>
<proteinExistence type="predicted"/>
<dbReference type="NCBIfam" id="TIGR01904">
    <property type="entry name" value="GSu_C4xC__C2xCH"/>
    <property type="match status" value="3"/>
</dbReference>
<evidence type="ECO:0000313" key="4">
    <source>
        <dbReference type="Proteomes" id="UP001162891"/>
    </source>
</evidence>
<name>A0ABN6N1E0_9BACT</name>
<dbReference type="PANTHER" id="PTHR35038:SF6">
    <property type="entry name" value="SURFACE LOCALIZED DECAHEME CYTOCHROME C LIPOPROTEIN"/>
    <property type="match status" value="1"/>
</dbReference>
<dbReference type="EMBL" id="AP025591">
    <property type="protein sequence ID" value="BDG05812.1"/>
    <property type="molecule type" value="Genomic_DNA"/>
</dbReference>
<keyword evidence="4" id="KW-1185">Reference proteome</keyword>
<sequence length="619" mass="61788">MPRKLPTFVLAAALLGAVVSCDAARPVAGSTDPTTASGTDCTHCHGDPNRADASALVRAAPPVSVDGSDGGAHLAHLRGGALRGPVDCAECHVVPTSTRHFDGKIDLSFGPLARSGGAQPVFAGGSCASVYCHGATLSAGGSNIAPVWTAGASQAACGTCHGAPPPAPHTTSTACESCHTGYTATSVNLATHINGTIEVAGAACTSCHGDATRASNSAAPPLGTKGETATTTRAVGAHQVHLNGNALGNAVACTECHTVPTSTSHSNGVVDMTWGTLSKTDGAVPTWTGTTCANYCHGSNLNAGGTNTTPSWTGGSAQAACGTCHDAPPPPPHTTSIDCGSCHAGYTATTVNLATHINGTIEASSAHPAGWSAKEQHGYTVNRQGLSTCKICHGTNLDGVGGTGPSCASCHQSAGITSWQTSCTFCHGNRTSSAANPPVDTQGGTAATNVSVGVHAAHVGTTITAPIGCVQCHPDRTGSNVITDAAHIDGDGVAEVVFGALAKTGGVTPVYSRASATSATCSSTYCHGNFFGGATTAVPSWTSTTQATCTTCHGAPPSVGAQGHHSFRACSDCHVSYTSTSVNVSLHMNGTPDVGNRITSYSTTTHTCTNSCHGNETWR</sequence>
<dbReference type="PANTHER" id="PTHR35038">
    <property type="entry name" value="DISSIMILATORY SULFITE REDUCTASE SIRA"/>
    <property type="match status" value="1"/>
</dbReference>
<dbReference type="InterPro" id="IPR010176">
    <property type="entry name" value="C4xCH_C2xCH_motif_GEOSU"/>
</dbReference>
<evidence type="ECO:0000256" key="2">
    <source>
        <dbReference type="SAM" id="SignalP"/>
    </source>
</evidence>
<organism evidence="3 4">
    <name type="scientific">Anaeromyxobacter oryzae</name>
    <dbReference type="NCBI Taxonomy" id="2918170"/>
    <lineage>
        <taxon>Bacteria</taxon>
        <taxon>Pseudomonadati</taxon>
        <taxon>Myxococcota</taxon>
        <taxon>Myxococcia</taxon>
        <taxon>Myxococcales</taxon>
        <taxon>Cystobacterineae</taxon>
        <taxon>Anaeromyxobacteraceae</taxon>
        <taxon>Anaeromyxobacter</taxon>
    </lineage>
</organism>
<gene>
    <name evidence="3" type="ORF">AMOR_48080</name>
</gene>